<keyword evidence="5" id="KW-0819">tRNA processing</keyword>
<dbReference type="Pfam" id="PF02367">
    <property type="entry name" value="TsaE"/>
    <property type="match status" value="1"/>
</dbReference>
<protein>
    <recommendedName>
        <fullName evidence="3">tRNA threonylcarbamoyladenosine biosynthesis protein TsaE</fullName>
    </recommendedName>
    <alternativeName>
        <fullName evidence="10">t(6)A37 threonylcarbamoyladenosine biosynthesis protein TsaE</fullName>
    </alternativeName>
</protein>
<organism evidence="11 12">
    <name type="scientific">Candidatus Woesebacteria bacterium GWA1_42_12</name>
    <dbReference type="NCBI Taxonomy" id="1802472"/>
    <lineage>
        <taxon>Bacteria</taxon>
        <taxon>Candidatus Woeseibacteriota</taxon>
    </lineage>
</organism>
<dbReference type="GO" id="GO:0005524">
    <property type="term" value="F:ATP binding"/>
    <property type="evidence" value="ECO:0007669"/>
    <property type="project" value="UniProtKB-KW"/>
</dbReference>
<accession>A0A1F7WNB5</accession>
<dbReference type="PANTHER" id="PTHR33540:SF2">
    <property type="entry name" value="TRNA THREONYLCARBAMOYLADENOSINE BIOSYNTHESIS PROTEIN TSAE"/>
    <property type="match status" value="1"/>
</dbReference>
<keyword evidence="9" id="KW-0460">Magnesium</keyword>
<proteinExistence type="inferred from homology"/>
<dbReference type="Proteomes" id="UP000177091">
    <property type="component" value="Unassembled WGS sequence"/>
</dbReference>
<evidence type="ECO:0000256" key="1">
    <source>
        <dbReference type="ARBA" id="ARBA00004496"/>
    </source>
</evidence>
<evidence type="ECO:0000256" key="6">
    <source>
        <dbReference type="ARBA" id="ARBA00022723"/>
    </source>
</evidence>
<evidence type="ECO:0000313" key="11">
    <source>
        <dbReference type="EMBL" id="OGM04017.1"/>
    </source>
</evidence>
<dbReference type="GO" id="GO:0016740">
    <property type="term" value="F:transferase activity"/>
    <property type="evidence" value="ECO:0007669"/>
    <property type="project" value="UniProtKB-KW"/>
</dbReference>
<dbReference type="GO" id="GO:0046872">
    <property type="term" value="F:metal ion binding"/>
    <property type="evidence" value="ECO:0007669"/>
    <property type="project" value="UniProtKB-KW"/>
</dbReference>
<comment type="subcellular location">
    <subcellularLocation>
        <location evidence="1">Cytoplasm</location>
    </subcellularLocation>
</comment>
<evidence type="ECO:0000256" key="4">
    <source>
        <dbReference type="ARBA" id="ARBA00022490"/>
    </source>
</evidence>
<dbReference type="EMBL" id="MGFK01000024">
    <property type="protein sequence ID" value="OGM04017.1"/>
    <property type="molecule type" value="Genomic_DNA"/>
</dbReference>
<dbReference type="GO" id="GO:0002949">
    <property type="term" value="P:tRNA threonylcarbamoyladenosine modification"/>
    <property type="evidence" value="ECO:0007669"/>
    <property type="project" value="InterPro"/>
</dbReference>
<evidence type="ECO:0000313" key="12">
    <source>
        <dbReference type="Proteomes" id="UP000177091"/>
    </source>
</evidence>
<dbReference type="InterPro" id="IPR027417">
    <property type="entry name" value="P-loop_NTPase"/>
</dbReference>
<evidence type="ECO:0000256" key="9">
    <source>
        <dbReference type="ARBA" id="ARBA00022842"/>
    </source>
</evidence>
<evidence type="ECO:0000256" key="10">
    <source>
        <dbReference type="ARBA" id="ARBA00032441"/>
    </source>
</evidence>
<keyword evidence="8" id="KW-0067">ATP-binding</keyword>
<gene>
    <name evidence="11" type="ORF">A2112_01200</name>
</gene>
<name>A0A1F7WNB5_9BACT</name>
<evidence type="ECO:0000256" key="7">
    <source>
        <dbReference type="ARBA" id="ARBA00022741"/>
    </source>
</evidence>
<reference evidence="11 12" key="1">
    <citation type="journal article" date="2016" name="Nat. Commun.">
        <title>Thousands of microbial genomes shed light on interconnected biogeochemical processes in an aquifer system.</title>
        <authorList>
            <person name="Anantharaman K."/>
            <person name="Brown C.T."/>
            <person name="Hug L.A."/>
            <person name="Sharon I."/>
            <person name="Castelle C.J."/>
            <person name="Probst A.J."/>
            <person name="Thomas B.C."/>
            <person name="Singh A."/>
            <person name="Wilkins M.J."/>
            <person name="Karaoz U."/>
            <person name="Brodie E.L."/>
            <person name="Williams K.H."/>
            <person name="Hubbard S.S."/>
            <person name="Banfield J.F."/>
        </authorList>
    </citation>
    <scope>NUCLEOTIDE SEQUENCE [LARGE SCALE GENOMIC DNA]</scope>
</reference>
<comment type="caution">
    <text evidence="11">The sequence shown here is derived from an EMBL/GenBank/DDBJ whole genome shotgun (WGS) entry which is preliminary data.</text>
</comment>
<dbReference type="NCBIfam" id="TIGR00150">
    <property type="entry name" value="T6A_YjeE"/>
    <property type="match status" value="1"/>
</dbReference>
<dbReference type="AlphaFoldDB" id="A0A1F7WNB5"/>
<dbReference type="InterPro" id="IPR003442">
    <property type="entry name" value="T6A_TsaE"/>
</dbReference>
<dbReference type="PANTHER" id="PTHR33540">
    <property type="entry name" value="TRNA THREONYLCARBAMOYLADENOSINE BIOSYNTHESIS PROTEIN TSAE"/>
    <property type="match status" value="1"/>
</dbReference>
<comment type="similarity">
    <text evidence="2">Belongs to the TsaE family.</text>
</comment>
<evidence type="ECO:0000256" key="3">
    <source>
        <dbReference type="ARBA" id="ARBA00019010"/>
    </source>
</evidence>
<dbReference type="GO" id="GO:0005737">
    <property type="term" value="C:cytoplasm"/>
    <property type="evidence" value="ECO:0007669"/>
    <property type="project" value="UniProtKB-SubCell"/>
</dbReference>
<evidence type="ECO:0000256" key="8">
    <source>
        <dbReference type="ARBA" id="ARBA00022840"/>
    </source>
</evidence>
<keyword evidence="11" id="KW-0808">Transferase</keyword>
<sequence>MEFITKSSSETKKLGKTFAANLAGGDILALTGNLGSGKTTFIQGLAEGLGVSTRVISPTFILLRKYIYGDRNFYHVDLYRLEEKVENEVVNLGLTDIWERSNNIVVVEWAEKVKRLIPKSALWITFESLGGDKRKIILKK</sequence>
<keyword evidence="7" id="KW-0547">Nucleotide-binding</keyword>
<dbReference type="Gene3D" id="3.40.50.300">
    <property type="entry name" value="P-loop containing nucleotide triphosphate hydrolases"/>
    <property type="match status" value="1"/>
</dbReference>
<evidence type="ECO:0000256" key="5">
    <source>
        <dbReference type="ARBA" id="ARBA00022694"/>
    </source>
</evidence>
<keyword evidence="6" id="KW-0479">Metal-binding</keyword>
<dbReference type="SUPFAM" id="SSF52540">
    <property type="entry name" value="P-loop containing nucleoside triphosphate hydrolases"/>
    <property type="match status" value="1"/>
</dbReference>
<evidence type="ECO:0000256" key="2">
    <source>
        <dbReference type="ARBA" id="ARBA00007599"/>
    </source>
</evidence>
<keyword evidence="4" id="KW-0963">Cytoplasm</keyword>